<dbReference type="AlphaFoldDB" id="A0A1D2J4A8"/>
<keyword evidence="3" id="KW-0498">Mitosis</keyword>
<dbReference type="GO" id="GO:0051301">
    <property type="term" value="P:cell division"/>
    <property type="evidence" value="ECO:0007669"/>
    <property type="project" value="UniProtKB-KW"/>
</dbReference>
<accession>A0A1D2J4A8</accession>
<dbReference type="Pfam" id="PF05839">
    <property type="entry name" value="Apc13p"/>
    <property type="match status" value="1"/>
</dbReference>
<dbReference type="PANTHER" id="PTHR28526">
    <property type="entry name" value="ANAPHASE-PROMOTING COMPLEX SUBUNIT 13"/>
    <property type="match status" value="1"/>
</dbReference>
<keyword evidence="2" id="KW-0132">Cell division</keyword>
<evidence type="ECO:0000256" key="3">
    <source>
        <dbReference type="ARBA" id="ARBA00022776"/>
    </source>
</evidence>
<evidence type="ECO:0000256" key="5">
    <source>
        <dbReference type="ARBA" id="ARBA00023306"/>
    </source>
</evidence>
<keyword evidence="5" id="KW-0131">Cell cycle</keyword>
<evidence type="ECO:0000256" key="4">
    <source>
        <dbReference type="ARBA" id="ARBA00022786"/>
    </source>
</evidence>
<evidence type="ECO:0000313" key="7">
    <source>
        <dbReference type="Proteomes" id="UP000242814"/>
    </source>
</evidence>
<proteinExistence type="inferred from homology"/>
<evidence type="ECO:0000256" key="1">
    <source>
        <dbReference type="ARBA" id="ARBA00006940"/>
    </source>
</evidence>
<dbReference type="PANTHER" id="PTHR28526:SF1">
    <property type="entry name" value="ANAPHASE-PROMOTING COMPLEX SUBUNIT 13"/>
    <property type="match status" value="1"/>
</dbReference>
<dbReference type="VEuPathDB" id="FungiDB:PADG_06881"/>
<dbReference type="VEuPathDB" id="FungiDB:PABG_05866"/>
<dbReference type="Proteomes" id="UP000242814">
    <property type="component" value="Unassembled WGS sequence"/>
</dbReference>
<dbReference type="EMBL" id="LZYO01000582">
    <property type="protein sequence ID" value="ODH13105.1"/>
    <property type="molecule type" value="Genomic_DNA"/>
</dbReference>
<gene>
    <name evidence="6" type="ORF">ACO22_07593</name>
</gene>
<dbReference type="InterPro" id="IPR008401">
    <property type="entry name" value="Apc13"/>
</dbReference>
<sequence>MATDPWALPVQQYATLLPHFLERDIESANMSKDSSPNHIHFHHPRLADLFEDFNRPHTSIFTSTTTTTTSTTNANHPTTVTTVTTTNNPSSSIPATINSFLPVEDIYVSPQHQPVNPEDEDDVVPDQHAVFGITCAMDARREIVWRDLGLGELMRGARLAERSGGVGVFVGAAAGGGSGAGSGGIRRGGGVPGGGGVGGGGVRRILCLR</sequence>
<reference evidence="6 7" key="1">
    <citation type="submission" date="2016-06" db="EMBL/GenBank/DDBJ databases">
        <authorList>
            <person name="Kjaerup R.B."/>
            <person name="Dalgaard T.S."/>
            <person name="Juul-Madsen H.R."/>
        </authorList>
    </citation>
    <scope>NUCLEOTIDE SEQUENCE [LARGE SCALE GENOMIC DNA]</scope>
    <source>
        <strain evidence="6 7">Pb300</strain>
    </source>
</reference>
<protein>
    <submittedName>
        <fullName evidence="6">Uncharacterized protein</fullName>
    </submittedName>
</protein>
<organism evidence="6 7">
    <name type="scientific">Paracoccidioides brasiliensis</name>
    <dbReference type="NCBI Taxonomy" id="121759"/>
    <lineage>
        <taxon>Eukaryota</taxon>
        <taxon>Fungi</taxon>
        <taxon>Dikarya</taxon>
        <taxon>Ascomycota</taxon>
        <taxon>Pezizomycotina</taxon>
        <taxon>Eurotiomycetes</taxon>
        <taxon>Eurotiomycetidae</taxon>
        <taxon>Onygenales</taxon>
        <taxon>Ajellomycetaceae</taxon>
        <taxon>Paracoccidioides</taxon>
    </lineage>
</organism>
<comment type="similarity">
    <text evidence="1">Belongs to the APC13 family.</text>
</comment>
<keyword evidence="4" id="KW-0833">Ubl conjugation pathway</keyword>
<evidence type="ECO:0000256" key="2">
    <source>
        <dbReference type="ARBA" id="ARBA00022618"/>
    </source>
</evidence>
<evidence type="ECO:0000313" key="6">
    <source>
        <dbReference type="EMBL" id="ODH13105.1"/>
    </source>
</evidence>
<name>A0A1D2J4A8_PARBR</name>
<comment type="caution">
    <text evidence="6">The sequence shown here is derived from an EMBL/GenBank/DDBJ whole genome shotgun (WGS) entry which is preliminary data.</text>
</comment>
<dbReference type="GO" id="GO:0005680">
    <property type="term" value="C:anaphase-promoting complex"/>
    <property type="evidence" value="ECO:0007669"/>
    <property type="project" value="InterPro"/>
</dbReference>